<protein>
    <submittedName>
        <fullName evidence="2">Uncharacterized protein</fullName>
    </submittedName>
</protein>
<dbReference type="STRING" id="1160509.A0A3N4HN24"/>
<feature type="region of interest" description="Disordered" evidence="1">
    <location>
        <begin position="649"/>
        <end position="732"/>
    </location>
</feature>
<name>A0A3N4HN24_ASCIM</name>
<feature type="compositionally biased region" description="Basic and acidic residues" evidence="1">
    <location>
        <begin position="541"/>
        <end position="558"/>
    </location>
</feature>
<reference evidence="2 3" key="1">
    <citation type="journal article" date="2018" name="Nat. Ecol. Evol.">
        <title>Pezizomycetes genomes reveal the molecular basis of ectomycorrhizal truffle lifestyle.</title>
        <authorList>
            <person name="Murat C."/>
            <person name="Payen T."/>
            <person name="Noel B."/>
            <person name="Kuo A."/>
            <person name="Morin E."/>
            <person name="Chen J."/>
            <person name="Kohler A."/>
            <person name="Krizsan K."/>
            <person name="Balestrini R."/>
            <person name="Da Silva C."/>
            <person name="Montanini B."/>
            <person name="Hainaut M."/>
            <person name="Levati E."/>
            <person name="Barry K.W."/>
            <person name="Belfiori B."/>
            <person name="Cichocki N."/>
            <person name="Clum A."/>
            <person name="Dockter R.B."/>
            <person name="Fauchery L."/>
            <person name="Guy J."/>
            <person name="Iotti M."/>
            <person name="Le Tacon F."/>
            <person name="Lindquist E.A."/>
            <person name="Lipzen A."/>
            <person name="Malagnac F."/>
            <person name="Mello A."/>
            <person name="Molinier V."/>
            <person name="Miyauchi S."/>
            <person name="Poulain J."/>
            <person name="Riccioni C."/>
            <person name="Rubini A."/>
            <person name="Sitrit Y."/>
            <person name="Splivallo R."/>
            <person name="Traeger S."/>
            <person name="Wang M."/>
            <person name="Zifcakova L."/>
            <person name="Wipf D."/>
            <person name="Zambonelli A."/>
            <person name="Paolocci F."/>
            <person name="Nowrousian M."/>
            <person name="Ottonello S."/>
            <person name="Baldrian P."/>
            <person name="Spatafora J.W."/>
            <person name="Henrissat B."/>
            <person name="Nagy L.G."/>
            <person name="Aury J.M."/>
            <person name="Wincker P."/>
            <person name="Grigoriev I.V."/>
            <person name="Bonfante P."/>
            <person name="Martin F.M."/>
        </authorList>
    </citation>
    <scope>NUCLEOTIDE SEQUENCE [LARGE SCALE GENOMIC DNA]</scope>
    <source>
        <strain evidence="2 3">RN42</strain>
    </source>
</reference>
<gene>
    <name evidence="2" type="ORF">BJ508DRAFT_332334</name>
</gene>
<proteinExistence type="predicted"/>
<keyword evidence="3" id="KW-1185">Reference proteome</keyword>
<accession>A0A3N4HN24</accession>
<feature type="compositionally biased region" description="Polar residues" evidence="1">
    <location>
        <begin position="241"/>
        <end position="253"/>
    </location>
</feature>
<evidence type="ECO:0000313" key="3">
    <source>
        <dbReference type="Proteomes" id="UP000275078"/>
    </source>
</evidence>
<feature type="compositionally biased region" description="Acidic residues" evidence="1">
    <location>
        <begin position="1520"/>
        <end position="1533"/>
    </location>
</feature>
<feature type="compositionally biased region" description="Low complexity" evidence="1">
    <location>
        <begin position="682"/>
        <end position="718"/>
    </location>
</feature>
<feature type="compositionally biased region" description="Basic residues" evidence="1">
    <location>
        <begin position="527"/>
        <end position="540"/>
    </location>
</feature>
<feature type="compositionally biased region" description="Basic residues" evidence="1">
    <location>
        <begin position="652"/>
        <end position="677"/>
    </location>
</feature>
<feature type="compositionally biased region" description="Pro residues" evidence="1">
    <location>
        <begin position="301"/>
        <end position="321"/>
    </location>
</feature>
<dbReference type="OrthoDB" id="5372708at2759"/>
<feature type="region of interest" description="Disordered" evidence="1">
    <location>
        <begin position="1"/>
        <end position="102"/>
    </location>
</feature>
<feature type="region of interest" description="Disordered" evidence="1">
    <location>
        <begin position="216"/>
        <end position="325"/>
    </location>
</feature>
<feature type="region of interest" description="Disordered" evidence="1">
    <location>
        <begin position="520"/>
        <end position="558"/>
    </location>
</feature>
<dbReference type="Proteomes" id="UP000275078">
    <property type="component" value="Unassembled WGS sequence"/>
</dbReference>
<evidence type="ECO:0000256" key="1">
    <source>
        <dbReference type="SAM" id="MobiDB-lite"/>
    </source>
</evidence>
<feature type="region of interest" description="Disordered" evidence="1">
    <location>
        <begin position="784"/>
        <end position="803"/>
    </location>
</feature>
<sequence length="1548" mass="174704">MPPKRQVIPEPDENNITTPSTLVGPSDSRANKYLRKSRTSRRPIAEPPPQPSPDQFLQPTARRLFSQGSSQRRREGSGIKSAETSPYVLGNNNGRAHGEMSSGRLAGLQDHGNSVQGTHNLPPAPFIPNTPTPFGFRATMQISTPNIANTPSAISTSAQYTPSRQNPNRYSALRDEAIEMAGMNANDEYDLPMRPATNEEEIANLEEIDQINPAHFNIATPEPSSDIPADEPRTPPESPARTPNRSPSRQPTVTEPEDEEMVDATDPAASTPTDPLPLGSPNSDKDMDMEEPSPTSGQTPNPAPPDKPPSPPPPDPPPAPPAVDLQGKDVTKTQAATYTWKHKHSISDQVYQELIDMQTQLWYEVRELPASATTLKTYASCIPTQSIKTETVRVAVSKGFSNSKKPWATMYRFSVKDTIHRMLSNKEVVDQSHFGPRVEPCDKKATEVHHGSLVGSSVLCCPSLYPLRTRTSYTNEPLDSGEVKGDFIMPGKYYKMKIKDPLNSGAAIDFDVRVTQVFLKEPPATKRQQKNGKQGGKKKTPARENRDEGPANEDTRRYPMLRKYADKDLSVKIQPVLTNTKQLPLFGIARDDDRFNFEEEDEHGGKTAYILDHEYDTTISRLLALSSIRVDRTKHNLDDIEVLPNVFDTDKKKKKKKPKQQKQQKPSKKTNARGRVRKQPESSRTSRTTRSQTRSPTPTASQNSDTGEDSGSGTEGSATAGGGSDEEQGYDFNEGVPEAEELSEFPIVTDEPIDVTGSHVIRYIITPEDTSRWDHEMFMRPPRVRGGLGPAELHEESRSLRRQNQRLAKKYRETKLKVRFERLVHAGHLRETLAEIEFRNGEFTWEDLQASQDGLQPPRVGVSVDFYVDKFGVFRTTHRSAGGIYTTLLNLNFHGRDQPRNHACQGFLPNGCEFHNGGKAILKEYASLAKGEEMDINGVKCIVHVKLLSMSCDMAEANGIAGVKGSSANTCCRFCFASKLQTGDESFFHKKKWTKLVMARNLHLVERFRREWIEPRRPIVMIHGPEFDPYIQIPVDIAHCEQKGIGMVAIKNMMEKVFSEVGKQEFTKAFTSHPLPTNVSKIVNPAYHSKRLLMHQVSTLISCMPFILRRMDLSKGVFQTSIFEHFQNTYPERLGGWDSETIMDFLIEAHLVFAKSSWFVFKRELTIPKDYNSIEASLFESRRLLMEFYQPLEKTDALYRRSKTGKEFLVDRRGGTVRHLPNFHQADHMKDTALRYGTLLNVSCSVGELVHKLFKQLVPHTNYLDLERSFMKYWALMDALRFIIDCLPQHKWHYHLLQLRTQVPSLMSGYFFGQIARFSDDGDWAQNRNGLASRLAFMKEDRFPELYFGAQLDGRKVNQLNYPMNLAHLGPDDPTITGLTFAYESYGFPKGSVILTASFIAYTPEGKKKFLPKLTWWASISFFDTIRESRQRLRRGDVITIDEAADSAEGFAESYAKVLGICTHSFRGTNYVFLYIEWLIKKGRDNENTSDNSQSNNRRHLTHPPRRVEPPTSNGRIEDSESESSSSEEDEGETQQRHESIGMGELEV</sequence>
<organism evidence="2 3">
    <name type="scientific">Ascobolus immersus RN42</name>
    <dbReference type="NCBI Taxonomy" id="1160509"/>
    <lineage>
        <taxon>Eukaryota</taxon>
        <taxon>Fungi</taxon>
        <taxon>Dikarya</taxon>
        <taxon>Ascomycota</taxon>
        <taxon>Pezizomycotina</taxon>
        <taxon>Pezizomycetes</taxon>
        <taxon>Pezizales</taxon>
        <taxon>Ascobolaceae</taxon>
        <taxon>Ascobolus</taxon>
    </lineage>
</organism>
<feature type="compositionally biased region" description="Basic residues" evidence="1">
    <location>
        <begin position="32"/>
        <end position="41"/>
    </location>
</feature>
<evidence type="ECO:0000313" key="2">
    <source>
        <dbReference type="EMBL" id="RPA75215.1"/>
    </source>
</evidence>
<feature type="region of interest" description="Disordered" evidence="1">
    <location>
        <begin position="1486"/>
        <end position="1548"/>
    </location>
</feature>
<dbReference type="EMBL" id="ML119769">
    <property type="protein sequence ID" value="RPA75215.1"/>
    <property type="molecule type" value="Genomic_DNA"/>
</dbReference>
<feature type="compositionally biased region" description="Polar residues" evidence="1">
    <location>
        <begin position="14"/>
        <end position="23"/>
    </location>
</feature>